<dbReference type="Proteomes" id="UP000005237">
    <property type="component" value="Unassembled WGS sequence"/>
</dbReference>
<organism evidence="2 3">
    <name type="scientific">Caenorhabditis japonica</name>
    <dbReference type="NCBI Taxonomy" id="281687"/>
    <lineage>
        <taxon>Eukaryota</taxon>
        <taxon>Metazoa</taxon>
        <taxon>Ecdysozoa</taxon>
        <taxon>Nematoda</taxon>
        <taxon>Chromadorea</taxon>
        <taxon>Rhabditida</taxon>
        <taxon>Rhabditina</taxon>
        <taxon>Rhabditomorpha</taxon>
        <taxon>Rhabditoidea</taxon>
        <taxon>Rhabditidae</taxon>
        <taxon>Peloderinae</taxon>
        <taxon>Caenorhabditis</taxon>
    </lineage>
</organism>
<dbReference type="AlphaFoldDB" id="A0A8R1ETC5"/>
<evidence type="ECO:0000256" key="1">
    <source>
        <dbReference type="SAM" id="SignalP"/>
    </source>
</evidence>
<proteinExistence type="predicted"/>
<evidence type="ECO:0008006" key="4">
    <source>
        <dbReference type="Google" id="ProtNLM"/>
    </source>
</evidence>
<protein>
    <recommendedName>
        <fullName evidence="4">Domain of unknown function DX domain-containing protein</fullName>
    </recommendedName>
</protein>
<evidence type="ECO:0000313" key="3">
    <source>
        <dbReference type="Proteomes" id="UP000005237"/>
    </source>
</evidence>
<keyword evidence="1" id="KW-0732">Signal</keyword>
<keyword evidence="3" id="KW-1185">Reference proteome</keyword>
<feature type="signal peptide" evidence="1">
    <location>
        <begin position="1"/>
        <end position="16"/>
    </location>
</feature>
<accession>A0A8R1ETC5</accession>
<feature type="chain" id="PRO_5035731349" description="Domain of unknown function DX domain-containing protein" evidence="1">
    <location>
        <begin position="17"/>
        <end position="125"/>
    </location>
</feature>
<reference evidence="3" key="1">
    <citation type="submission" date="2010-08" db="EMBL/GenBank/DDBJ databases">
        <authorList>
            <consortium name="Caenorhabditis japonica Sequencing Consortium"/>
            <person name="Wilson R.K."/>
        </authorList>
    </citation>
    <scope>NUCLEOTIDE SEQUENCE [LARGE SCALE GENOMIC DNA]</scope>
    <source>
        <strain evidence="3">DF5081</strain>
    </source>
</reference>
<reference evidence="2" key="2">
    <citation type="submission" date="2022-06" db="UniProtKB">
        <authorList>
            <consortium name="EnsemblMetazoa"/>
        </authorList>
    </citation>
    <scope>IDENTIFICATION</scope>
    <source>
        <strain evidence="2">DF5081</strain>
    </source>
</reference>
<dbReference type="EnsemblMetazoa" id="CJA42201.1">
    <property type="protein sequence ID" value="CJA42201.1"/>
    <property type="gene ID" value="WBGene00218049"/>
</dbReference>
<evidence type="ECO:0000313" key="2">
    <source>
        <dbReference type="EnsemblMetazoa" id="CJA42201.1"/>
    </source>
</evidence>
<name>A0A8R1ETC5_CAEJA</name>
<sequence>MLSKFIFLLTIGLVYSRSFGYLQDCTKDEDCFGRLSFCSDGFCFGEAFPHHFNSAPLTCRSDDDCAGQKNHLCVRGFCEDFSKTSGHFTIEWPCDSNFDCFDLPNHSCIGNVCKRTGTKIEFFKF</sequence>